<dbReference type="InterPro" id="IPR029065">
    <property type="entry name" value="Enolase_C-like"/>
</dbReference>
<dbReference type="SUPFAM" id="SSF54826">
    <property type="entry name" value="Enolase N-terminal domain-like"/>
    <property type="match status" value="1"/>
</dbReference>
<dbReference type="SFLD" id="SFLDG00179">
    <property type="entry name" value="mandelate_racemase"/>
    <property type="match status" value="1"/>
</dbReference>
<dbReference type="GO" id="GO:0009063">
    <property type="term" value="P:amino acid catabolic process"/>
    <property type="evidence" value="ECO:0007669"/>
    <property type="project" value="InterPro"/>
</dbReference>
<protein>
    <submittedName>
        <fullName evidence="4">Galactonate dehydratase</fullName>
        <ecNumber evidence="4">4.2.1.6</ecNumber>
    </submittedName>
</protein>
<keyword evidence="1 4" id="KW-0456">Lyase</keyword>
<dbReference type="InterPro" id="IPR018110">
    <property type="entry name" value="Mandel_Rmase/mucon_lact_enz_CS"/>
</dbReference>
<evidence type="ECO:0000256" key="1">
    <source>
        <dbReference type="ARBA" id="ARBA00023239"/>
    </source>
</evidence>
<keyword evidence="5" id="KW-1185">Reference proteome</keyword>
<reference evidence="4" key="1">
    <citation type="submission" date="2022-08" db="EMBL/GenBank/DDBJ databases">
        <authorList>
            <person name="Tistechok S."/>
            <person name="Samborskyy M."/>
            <person name="Roman I."/>
        </authorList>
    </citation>
    <scope>NUCLEOTIDE SEQUENCE</scope>
    <source>
        <strain evidence="4">DSM 103496</strain>
    </source>
</reference>
<dbReference type="PROSITE" id="PS00908">
    <property type="entry name" value="MR_MLE_1"/>
    <property type="match status" value="1"/>
</dbReference>
<dbReference type="Proteomes" id="UP001141259">
    <property type="component" value="Unassembled WGS sequence"/>
</dbReference>
<dbReference type="Pfam" id="PF13378">
    <property type="entry name" value="MR_MLE_C"/>
    <property type="match status" value="1"/>
</dbReference>
<name>A0A9X3ADG4_9PSEU</name>
<sequence>MRITKVESFQVAPRWMFVKVSTDAGVCGWGEGGLEGYADVTGAAVAALAEQLVGADPRRIEDNWQRLTKSGFYRGGGVLSSAVAALDQALWDIVGRLHGVPVHELLGGHVRDRVRVYGWIGGDSPHDVAAAADAQREAGMTAVKMNATAQFPPIPTAADVTAVVERAKQVRVALGDGRDFAVDFHGRVGAAAAPRLIEALEPLAPLFVEEPVLPGNNHTNLRRIVESTATPIATGERLFSRTDFLPVLQAGVRVVQPDLAHAGGISEVRRIAALAETFDAVLAPHCPLGPLALAACLQVDFATPNFLIQEQSLGIHYNRTAELLDHVANPEVFTFTDGYVDRPTGPGLGVEIDEASVREAHERGGQWRTPTWNHPDGSFAEW</sequence>
<dbReference type="InterPro" id="IPR034593">
    <property type="entry name" value="DgoD-like"/>
</dbReference>
<dbReference type="NCBIfam" id="NF010624">
    <property type="entry name" value="PRK14017.1"/>
    <property type="match status" value="1"/>
</dbReference>
<dbReference type="GO" id="GO:0008869">
    <property type="term" value="F:galactonate dehydratase activity"/>
    <property type="evidence" value="ECO:0007669"/>
    <property type="project" value="UniProtKB-EC"/>
</dbReference>
<feature type="region of interest" description="Disordered" evidence="2">
    <location>
        <begin position="359"/>
        <end position="382"/>
    </location>
</feature>
<gene>
    <name evidence="4" type="primary">dgoD</name>
    <name evidence="4" type="ORF">NZH93_02130</name>
</gene>
<evidence type="ECO:0000256" key="2">
    <source>
        <dbReference type="SAM" id="MobiDB-lite"/>
    </source>
</evidence>
<dbReference type="InterPro" id="IPR013342">
    <property type="entry name" value="Mandelate_racemase_C"/>
</dbReference>
<dbReference type="InterPro" id="IPR029017">
    <property type="entry name" value="Enolase-like_N"/>
</dbReference>
<dbReference type="AlphaFoldDB" id="A0A9X3ADG4"/>
<comment type="caution">
    <text evidence="4">The sequence shown here is derived from an EMBL/GenBank/DDBJ whole genome shotgun (WGS) entry which is preliminary data.</text>
</comment>
<dbReference type="RefSeq" id="WP_259621147.1">
    <property type="nucleotide sequence ID" value="NZ_JANYMP010000001.1"/>
</dbReference>
<dbReference type="InterPro" id="IPR036849">
    <property type="entry name" value="Enolase-like_C_sf"/>
</dbReference>
<dbReference type="SMART" id="SM00922">
    <property type="entry name" value="MR_MLE"/>
    <property type="match status" value="1"/>
</dbReference>
<dbReference type="Pfam" id="PF02746">
    <property type="entry name" value="MR_MLE_N"/>
    <property type="match status" value="1"/>
</dbReference>
<feature type="domain" description="Mandelate racemase/muconate lactonizing enzyme C-terminal" evidence="3">
    <location>
        <begin position="125"/>
        <end position="231"/>
    </location>
</feature>
<evidence type="ECO:0000313" key="5">
    <source>
        <dbReference type="Proteomes" id="UP001141259"/>
    </source>
</evidence>
<dbReference type="EMBL" id="JANYMP010000001">
    <property type="protein sequence ID" value="MCS7475636.1"/>
    <property type="molecule type" value="Genomic_DNA"/>
</dbReference>
<dbReference type="PROSITE" id="PS00909">
    <property type="entry name" value="MR_MLE_2"/>
    <property type="match status" value="1"/>
</dbReference>
<dbReference type="PANTHER" id="PTHR48080:SF2">
    <property type="entry name" value="D-GALACTONATE DEHYDRATASE"/>
    <property type="match status" value="1"/>
</dbReference>
<evidence type="ECO:0000313" key="4">
    <source>
        <dbReference type="EMBL" id="MCS7475636.1"/>
    </source>
</evidence>
<accession>A0A9X3ADG4</accession>
<evidence type="ECO:0000259" key="3">
    <source>
        <dbReference type="SMART" id="SM00922"/>
    </source>
</evidence>
<proteinExistence type="predicted"/>
<dbReference type="Gene3D" id="3.30.390.10">
    <property type="entry name" value="Enolase-like, N-terminal domain"/>
    <property type="match status" value="1"/>
</dbReference>
<dbReference type="Gene3D" id="3.20.20.120">
    <property type="entry name" value="Enolase-like C-terminal domain"/>
    <property type="match status" value="1"/>
</dbReference>
<dbReference type="InterPro" id="IPR013341">
    <property type="entry name" value="Mandelate_racemase_N_dom"/>
</dbReference>
<dbReference type="EC" id="4.2.1.6" evidence="4"/>
<dbReference type="SUPFAM" id="SSF51604">
    <property type="entry name" value="Enolase C-terminal domain-like"/>
    <property type="match status" value="1"/>
</dbReference>
<dbReference type="PANTHER" id="PTHR48080">
    <property type="entry name" value="D-GALACTONATE DEHYDRATASE-RELATED"/>
    <property type="match status" value="1"/>
</dbReference>
<dbReference type="SFLD" id="SFLDS00001">
    <property type="entry name" value="Enolase"/>
    <property type="match status" value="1"/>
</dbReference>
<organism evidence="4 5">
    <name type="scientific">Umezawaea endophytica</name>
    <dbReference type="NCBI Taxonomy" id="1654476"/>
    <lineage>
        <taxon>Bacteria</taxon>
        <taxon>Bacillati</taxon>
        <taxon>Actinomycetota</taxon>
        <taxon>Actinomycetes</taxon>
        <taxon>Pseudonocardiales</taxon>
        <taxon>Pseudonocardiaceae</taxon>
        <taxon>Umezawaea</taxon>
    </lineage>
</organism>